<name>A0A6A6ELC9_9PEZI</name>
<protein>
    <submittedName>
        <fullName evidence="3">Uncharacterized protein</fullName>
    </submittedName>
</protein>
<feature type="compositionally biased region" description="Polar residues" evidence="1">
    <location>
        <begin position="1"/>
        <end position="12"/>
    </location>
</feature>
<dbReference type="AlphaFoldDB" id="A0A6A6ELC9"/>
<organism evidence="3 4">
    <name type="scientific">Zopfia rhizophila CBS 207.26</name>
    <dbReference type="NCBI Taxonomy" id="1314779"/>
    <lineage>
        <taxon>Eukaryota</taxon>
        <taxon>Fungi</taxon>
        <taxon>Dikarya</taxon>
        <taxon>Ascomycota</taxon>
        <taxon>Pezizomycotina</taxon>
        <taxon>Dothideomycetes</taxon>
        <taxon>Dothideomycetes incertae sedis</taxon>
        <taxon>Zopfiaceae</taxon>
        <taxon>Zopfia</taxon>
    </lineage>
</organism>
<dbReference type="EMBL" id="ML994655">
    <property type="protein sequence ID" value="KAF2180919.1"/>
    <property type="molecule type" value="Genomic_DNA"/>
</dbReference>
<proteinExistence type="predicted"/>
<accession>A0A6A6ELC9</accession>
<evidence type="ECO:0000313" key="3">
    <source>
        <dbReference type="EMBL" id="KAF2191752.1"/>
    </source>
</evidence>
<evidence type="ECO:0000256" key="1">
    <source>
        <dbReference type="SAM" id="MobiDB-lite"/>
    </source>
</evidence>
<sequence>MSNSAPATSNIKTHLPCPRPLLLQTPKTSTATDIWLARVIGCSKGGIDGHDGGRVVEITRARSAF</sequence>
<dbReference type="EMBL" id="ML994616">
    <property type="protein sequence ID" value="KAF2191752.1"/>
    <property type="molecule type" value="Genomic_DNA"/>
</dbReference>
<evidence type="ECO:0000313" key="4">
    <source>
        <dbReference type="Proteomes" id="UP000800200"/>
    </source>
</evidence>
<reference evidence="3" key="1">
    <citation type="journal article" date="2020" name="Stud. Mycol.">
        <title>101 Dothideomycetes genomes: a test case for predicting lifestyles and emergence of pathogens.</title>
        <authorList>
            <person name="Haridas S."/>
            <person name="Albert R."/>
            <person name="Binder M."/>
            <person name="Bloem J."/>
            <person name="Labutti K."/>
            <person name="Salamov A."/>
            <person name="Andreopoulos B."/>
            <person name="Baker S."/>
            <person name="Barry K."/>
            <person name="Bills G."/>
            <person name="Bluhm B."/>
            <person name="Cannon C."/>
            <person name="Castanera R."/>
            <person name="Culley D."/>
            <person name="Daum C."/>
            <person name="Ezra D."/>
            <person name="Gonzalez J."/>
            <person name="Henrissat B."/>
            <person name="Kuo A."/>
            <person name="Liang C."/>
            <person name="Lipzen A."/>
            <person name="Lutzoni F."/>
            <person name="Magnuson J."/>
            <person name="Mondo S."/>
            <person name="Nolan M."/>
            <person name="Ohm R."/>
            <person name="Pangilinan J."/>
            <person name="Park H.-J."/>
            <person name="Ramirez L."/>
            <person name="Alfaro M."/>
            <person name="Sun H."/>
            <person name="Tritt A."/>
            <person name="Yoshinaga Y."/>
            <person name="Zwiers L.-H."/>
            <person name="Turgeon B."/>
            <person name="Goodwin S."/>
            <person name="Spatafora J."/>
            <person name="Crous P."/>
            <person name="Grigoriev I."/>
        </authorList>
    </citation>
    <scope>NUCLEOTIDE SEQUENCE</scope>
    <source>
        <strain evidence="3">CBS 207.26</strain>
    </source>
</reference>
<gene>
    <name evidence="2" type="ORF">K469DRAFT_714111</name>
    <name evidence="3" type="ORF">K469DRAFT_718773</name>
</gene>
<dbReference type="Proteomes" id="UP000800200">
    <property type="component" value="Unassembled WGS sequence"/>
</dbReference>
<evidence type="ECO:0000313" key="2">
    <source>
        <dbReference type="EMBL" id="KAF2180919.1"/>
    </source>
</evidence>
<keyword evidence="4" id="KW-1185">Reference proteome</keyword>
<feature type="region of interest" description="Disordered" evidence="1">
    <location>
        <begin position="1"/>
        <end position="20"/>
    </location>
</feature>